<accession>A0A6D2HAC0</accession>
<dbReference type="Pfam" id="PF00646">
    <property type="entry name" value="F-box"/>
    <property type="match status" value="1"/>
</dbReference>
<reference evidence="2" key="1">
    <citation type="submission" date="2020-01" db="EMBL/GenBank/DDBJ databases">
        <authorList>
            <person name="Mishra B."/>
        </authorList>
    </citation>
    <scope>NUCLEOTIDE SEQUENCE [LARGE SCALE GENOMIC DNA]</scope>
</reference>
<evidence type="ECO:0000313" key="3">
    <source>
        <dbReference type="Proteomes" id="UP000467841"/>
    </source>
</evidence>
<dbReference type="Proteomes" id="UP000467841">
    <property type="component" value="Unassembled WGS sequence"/>
</dbReference>
<name>A0A6D2HAC0_9BRAS</name>
<dbReference type="SUPFAM" id="SSF50965">
    <property type="entry name" value="Galactose oxidase, central domain"/>
    <property type="match status" value="1"/>
</dbReference>
<keyword evidence="3" id="KW-1185">Reference proteome</keyword>
<dbReference type="InterPro" id="IPR017451">
    <property type="entry name" value="F-box-assoc_interact_dom"/>
</dbReference>
<dbReference type="PANTHER" id="PTHR31672:SF13">
    <property type="entry name" value="F-BOX PROTEIN CPR30-LIKE"/>
    <property type="match status" value="1"/>
</dbReference>
<dbReference type="AlphaFoldDB" id="A0A6D2HAC0"/>
<dbReference type="InterPro" id="IPR050796">
    <property type="entry name" value="SCF_F-box_component"/>
</dbReference>
<evidence type="ECO:0000259" key="1">
    <source>
        <dbReference type="SMART" id="SM00256"/>
    </source>
</evidence>
<protein>
    <recommendedName>
        <fullName evidence="1">F-box domain-containing protein</fullName>
    </recommendedName>
</protein>
<comment type="caution">
    <text evidence="2">The sequence shown here is derived from an EMBL/GenBank/DDBJ whole genome shotgun (WGS) entry which is preliminary data.</text>
</comment>
<dbReference type="SMART" id="SM00256">
    <property type="entry name" value="FBOX"/>
    <property type="match status" value="1"/>
</dbReference>
<organism evidence="2 3">
    <name type="scientific">Microthlaspi erraticum</name>
    <dbReference type="NCBI Taxonomy" id="1685480"/>
    <lineage>
        <taxon>Eukaryota</taxon>
        <taxon>Viridiplantae</taxon>
        <taxon>Streptophyta</taxon>
        <taxon>Embryophyta</taxon>
        <taxon>Tracheophyta</taxon>
        <taxon>Spermatophyta</taxon>
        <taxon>Magnoliopsida</taxon>
        <taxon>eudicotyledons</taxon>
        <taxon>Gunneridae</taxon>
        <taxon>Pentapetalae</taxon>
        <taxon>rosids</taxon>
        <taxon>malvids</taxon>
        <taxon>Brassicales</taxon>
        <taxon>Brassicaceae</taxon>
        <taxon>Coluteocarpeae</taxon>
        <taxon>Microthlaspi</taxon>
    </lineage>
</organism>
<gene>
    <name evidence="2" type="ORF">MERR_LOCUS75</name>
</gene>
<dbReference type="InterPro" id="IPR006527">
    <property type="entry name" value="F-box-assoc_dom_typ1"/>
</dbReference>
<dbReference type="Pfam" id="PF07734">
    <property type="entry name" value="FBA_1"/>
    <property type="match status" value="1"/>
</dbReference>
<evidence type="ECO:0000313" key="2">
    <source>
        <dbReference type="EMBL" id="CAA7012841.1"/>
    </source>
</evidence>
<dbReference type="InterPro" id="IPR001810">
    <property type="entry name" value="F-box_dom"/>
</dbReference>
<proteinExistence type="predicted"/>
<dbReference type="InterPro" id="IPR036047">
    <property type="entry name" value="F-box-like_dom_sf"/>
</dbReference>
<dbReference type="OrthoDB" id="1091693at2759"/>
<dbReference type="NCBIfam" id="TIGR01640">
    <property type="entry name" value="F_box_assoc_1"/>
    <property type="match status" value="1"/>
</dbReference>
<dbReference type="InterPro" id="IPR011043">
    <property type="entry name" value="Gal_Oxase/kelch_b-propeller"/>
</dbReference>
<dbReference type="SUPFAM" id="SSF81383">
    <property type="entry name" value="F-box domain"/>
    <property type="match status" value="1"/>
</dbReference>
<sequence length="372" mass="43276">MTRMCDLTEDLVVEILTRVPITSLRAVRSTCKSWDALSKGCIFGKAASTQQFIGFMTLNLEVYSLRFDLQEFRKDKEDYTSIKQIAIPNQLEISKVFHCDGLVLCVPKNNSSIMVWNPYLGQRRWIEPRKRLYSLDSYALGYDNNRNYKILRFYDINFHDFFEYEIYNFSSNSWSVLDITPDWIIRRPQRSVSLKGRTYFVAQGKSPNVKSFFICFDFTRERFGQLLPLPFDSDGRETVNLSCVRQEKLAVLFRRREAVDNIRLEIWVTNETEPNVVSWSKFLKVVLPQYSRFMSYCGAGSFFIDEEKKVAVVFDVDICNSLKTVIIGEDGYFKSVCVGKYHSRYIFPLISSAYLPSLVQIDQPCKSKEGDA</sequence>
<feature type="domain" description="F-box" evidence="1">
    <location>
        <begin position="7"/>
        <end position="47"/>
    </location>
</feature>
<dbReference type="PANTHER" id="PTHR31672">
    <property type="entry name" value="BNACNNG10540D PROTEIN"/>
    <property type="match status" value="1"/>
</dbReference>
<dbReference type="EMBL" id="CACVBM020000011">
    <property type="protein sequence ID" value="CAA7012841.1"/>
    <property type="molecule type" value="Genomic_DNA"/>
</dbReference>